<feature type="compositionally biased region" description="Basic residues" evidence="1">
    <location>
        <begin position="1"/>
        <end position="12"/>
    </location>
</feature>
<feature type="region of interest" description="Disordered" evidence="1">
    <location>
        <begin position="1"/>
        <end position="30"/>
    </location>
</feature>
<organism evidence="2 3">
    <name type="scientific">Thioalkalivibrio nitratireducens (strain DSM 14787 / UNIQEM 213 / ALEN2)</name>
    <dbReference type="NCBI Taxonomy" id="1255043"/>
    <lineage>
        <taxon>Bacteria</taxon>
        <taxon>Pseudomonadati</taxon>
        <taxon>Pseudomonadota</taxon>
        <taxon>Gammaproteobacteria</taxon>
        <taxon>Chromatiales</taxon>
        <taxon>Ectothiorhodospiraceae</taxon>
        <taxon>Thioalkalivibrio</taxon>
    </lineage>
</organism>
<sequence>MHSRNRRVKGKTRGTNILYSGPAGRPARHHGVCLRHPNGV</sequence>
<evidence type="ECO:0000256" key="1">
    <source>
        <dbReference type="SAM" id="MobiDB-lite"/>
    </source>
</evidence>
<evidence type="ECO:0000313" key="3">
    <source>
        <dbReference type="Proteomes" id="UP000010809"/>
    </source>
</evidence>
<protein>
    <submittedName>
        <fullName evidence="2">Uncharacterized protein</fullName>
    </submittedName>
</protein>
<dbReference type="Proteomes" id="UP000010809">
    <property type="component" value="Chromosome"/>
</dbReference>
<dbReference type="PATRIC" id="fig|1255043.3.peg.2904"/>
<name>L0DZU2_THIND</name>
<accession>L0DZU2</accession>
<dbReference type="KEGG" id="tni:TVNIR_2879"/>
<dbReference type="HOGENOM" id="CLU_3297913_0_0_6"/>
<keyword evidence="3" id="KW-1185">Reference proteome</keyword>
<dbReference type="AlphaFoldDB" id="L0DZU2"/>
<dbReference type="STRING" id="1255043.TVNIR_2879"/>
<proteinExistence type="predicted"/>
<reference evidence="2" key="1">
    <citation type="submission" date="2015-12" db="EMBL/GenBank/DDBJ databases">
        <authorList>
            <person name="Tikhonova T.V."/>
            <person name="Pavlov A.R."/>
            <person name="Beletsky A.V."/>
            <person name="Mardanov A.V."/>
            <person name="Sorokin D.Y."/>
            <person name="Ravin N.V."/>
            <person name="Popov V.O."/>
        </authorList>
    </citation>
    <scope>NUCLEOTIDE SEQUENCE</scope>
    <source>
        <strain evidence="2">DSM 14787</strain>
    </source>
</reference>
<dbReference type="EMBL" id="CP003989">
    <property type="protein sequence ID" value="AGA34517.1"/>
    <property type="molecule type" value="Genomic_DNA"/>
</dbReference>
<gene>
    <name evidence="2" type="ordered locus">TVNIR_2879</name>
</gene>
<evidence type="ECO:0000313" key="2">
    <source>
        <dbReference type="EMBL" id="AGA34517.1"/>
    </source>
</evidence>